<dbReference type="RefSeq" id="XP_073394473.1">
    <property type="nucleotide sequence ID" value="XM_073538372.1"/>
</dbReference>
<organism evidence="2">
    <name type="scientific">Physcomitrium patens</name>
    <name type="common">Spreading-leaved earth moss</name>
    <name type="synonym">Physcomitrella patens</name>
    <dbReference type="NCBI Taxonomy" id="3218"/>
    <lineage>
        <taxon>Eukaryota</taxon>
        <taxon>Viridiplantae</taxon>
        <taxon>Streptophyta</taxon>
        <taxon>Embryophyta</taxon>
        <taxon>Bryophyta</taxon>
        <taxon>Bryophytina</taxon>
        <taxon>Bryopsida</taxon>
        <taxon>Funariidae</taxon>
        <taxon>Funariales</taxon>
        <taxon>Funariaceae</taxon>
        <taxon>Physcomitrium</taxon>
    </lineage>
</organism>
<feature type="region of interest" description="Disordered" evidence="1">
    <location>
        <begin position="1"/>
        <end position="38"/>
    </location>
</feature>
<dbReference type="RefSeq" id="XP_073394472.1">
    <property type="nucleotide sequence ID" value="XM_073538371.1"/>
</dbReference>
<reference evidence="2 4" key="1">
    <citation type="journal article" date="2008" name="Science">
        <title>The Physcomitrella genome reveals evolutionary insights into the conquest of land by plants.</title>
        <authorList>
            <person name="Rensing S."/>
            <person name="Lang D."/>
            <person name="Zimmer A."/>
            <person name="Terry A."/>
            <person name="Salamov A."/>
            <person name="Shapiro H."/>
            <person name="Nishiyama T."/>
            <person name="Perroud P.-F."/>
            <person name="Lindquist E."/>
            <person name="Kamisugi Y."/>
            <person name="Tanahashi T."/>
            <person name="Sakakibara K."/>
            <person name="Fujita T."/>
            <person name="Oishi K."/>
            <person name="Shin-I T."/>
            <person name="Kuroki Y."/>
            <person name="Toyoda A."/>
            <person name="Suzuki Y."/>
            <person name="Hashimoto A."/>
            <person name="Yamaguchi K."/>
            <person name="Sugano A."/>
            <person name="Kohara Y."/>
            <person name="Fujiyama A."/>
            <person name="Anterola A."/>
            <person name="Aoki S."/>
            <person name="Ashton N."/>
            <person name="Barbazuk W.B."/>
            <person name="Barker E."/>
            <person name="Bennetzen J."/>
            <person name="Bezanilla M."/>
            <person name="Blankenship R."/>
            <person name="Cho S.H."/>
            <person name="Dutcher S."/>
            <person name="Estelle M."/>
            <person name="Fawcett J.A."/>
            <person name="Gundlach H."/>
            <person name="Hanada K."/>
            <person name="Heyl A."/>
            <person name="Hicks K.A."/>
            <person name="Hugh J."/>
            <person name="Lohr M."/>
            <person name="Mayer K."/>
            <person name="Melkozernov A."/>
            <person name="Murata T."/>
            <person name="Nelson D."/>
            <person name="Pils B."/>
            <person name="Prigge M."/>
            <person name="Reiss B."/>
            <person name="Renner T."/>
            <person name="Rombauts S."/>
            <person name="Rushton P."/>
            <person name="Sanderfoot A."/>
            <person name="Schween G."/>
            <person name="Shiu S.-H."/>
            <person name="Stueber K."/>
            <person name="Theodoulou F.L."/>
            <person name="Tu H."/>
            <person name="Van de Peer Y."/>
            <person name="Verrier P.J."/>
            <person name="Waters E."/>
            <person name="Wood A."/>
            <person name="Yang L."/>
            <person name="Cove D."/>
            <person name="Cuming A."/>
            <person name="Hasebe M."/>
            <person name="Lucas S."/>
            <person name="Mishler D.B."/>
            <person name="Reski R."/>
            <person name="Grigoriev I."/>
            <person name="Quatrano R.S."/>
            <person name="Boore J.L."/>
        </authorList>
    </citation>
    <scope>NUCLEOTIDE SEQUENCE [LARGE SCALE GENOMIC DNA]</scope>
    <source>
        <strain evidence="3 4">cv. Gransden 2004</strain>
    </source>
</reference>
<dbReference type="RefSeq" id="XP_073394471.1">
    <property type="nucleotide sequence ID" value="XM_073538370.1"/>
</dbReference>
<dbReference type="Gramene" id="Pp3c13_22400V3.2">
    <property type="protein sequence ID" value="PAC:32931591.CDS.1"/>
    <property type="gene ID" value="Pp3c13_22400"/>
</dbReference>
<dbReference type="EnsemblPlants" id="Pp3c13_22400V3.4">
    <property type="protein sequence ID" value="PAC:32931593.CDS.1"/>
    <property type="gene ID" value="Pp3c13_22400"/>
</dbReference>
<evidence type="ECO:0000256" key="1">
    <source>
        <dbReference type="SAM" id="MobiDB-lite"/>
    </source>
</evidence>
<dbReference type="EnsemblPlants" id="Pp3c13_22400V3.2">
    <property type="protein sequence ID" value="PAC:32931591.CDS.1"/>
    <property type="gene ID" value="Pp3c13_22400"/>
</dbReference>
<dbReference type="RefSeq" id="XP_024392467.1">
    <property type="nucleotide sequence ID" value="XM_024536699.2"/>
</dbReference>
<gene>
    <name evidence="3" type="primary">LOC112290454</name>
    <name evidence="2" type="ORF">PHYPA_017725</name>
</gene>
<dbReference type="OrthoDB" id="10550360at2759"/>
<keyword evidence="4" id="KW-1185">Reference proteome</keyword>
<dbReference type="Gramene" id="Pp3c13_22400V3.4">
    <property type="protein sequence ID" value="PAC:32931593.CDS.1"/>
    <property type="gene ID" value="Pp3c13_22400"/>
</dbReference>
<protein>
    <submittedName>
        <fullName evidence="2 3">Uncharacterized protein</fullName>
    </submittedName>
</protein>
<sequence length="263" mass="29491">MAAQIGDGEVTEIKEEAIDKPSAKRKADAPSHRKDKTSRCLVDSSHVCALEAAFHHHFAVYSKDRKTVNQIIPSVVWKAVYSQYKRIFPNSKFQQESLKDRLREMIKEKKTENSAQLGTEKAVSQSEEVLIHLKSPDEYANGNDPRSRRFLIEEIPTALGSVANPSSSRSDVPPTWLPNALLASQEKQMVKVQMLQQKVPSIASLTTQFQDSSQKQDALLSAELAISLEKLNKHKIANLKSARDLGVISEEEFKEKVKTLLNL</sequence>
<evidence type="ECO:0000313" key="4">
    <source>
        <dbReference type="Proteomes" id="UP000006727"/>
    </source>
</evidence>
<dbReference type="Gramene" id="Pp3c13_22400V3.1">
    <property type="protein sequence ID" value="PAC:32931590.CDS.1"/>
    <property type="gene ID" value="Pp3c13_22400"/>
</dbReference>
<feature type="compositionally biased region" description="Basic and acidic residues" evidence="1">
    <location>
        <begin position="11"/>
        <end position="32"/>
    </location>
</feature>
<dbReference type="RefSeq" id="XP_073394474.1">
    <property type="nucleotide sequence ID" value="XM_073538373.1"/>
</dbReference>
<dbReference type="RefSeq" id="XP_073394470.1">
    <property type="nucleotide sequence ID" value="XM_073538369.1"/>
</dbReference>
<dbReference type="AlphaFoldDB" id="A0A2K1JMY0"/>
<dbReference type="PaxDb" id="3218-PP1S37_125V6.1"/>
<accession>A0A2K1JMY0</accession>
<evidence type="ECO:0000313" key="3">
    <source>
        <dbReference type="EnsemblPlants" id="PAC:32931590.CDS.1"/>
    </source>
</evidence>
<evidence type="ECO:0000313" key="2">
    <source>
        <dbReference type="EMBL" id="PNR42893.1"/>
    </source>
</evidence>
<reference evidence="3" key="3">
    <citation type="submission" date="2020-12" db="UniProtKB">
        <authorList>
            <consortium name="EnsemblPlants"/>
        </authorList>
    </citation>
    <scope>IDENTIFICATION</scope>
</reference>
<dbReference type="EMBL" id="ABEU02000013">
    <property type="protein sequence ID" value="PNR42893.1"/>
    <property type="molecule type" value="Genomic_DNA"/>
</dbReference>
<proteinExistence type="predicted"/>
<dbReference type="Proteomes" id="UP000006727">
    <property type="component" value="Chromosome 13"/>
</dbReference>
<reference evidence="2 4" key="2">
    <citation type="journal article" date="2018" name="Plant J.">
        <title>The Physcomitrella patens chromosome-scale assembly reveals moss genome structure and evolution.</title>
        <authorList>
            <person name="Lang D."/>
            <person name="Ullrich K.K."/>
            <person name="Murat F."/>
            <person name="Fuchs J."/>
            <person name="Jenkins J."/>
            <person name="Haas F.B."/>
            <person name="Piednoel M."/>
            <person name="Gundlach H."/>
            <person name="Van Bel M."/>
            <person name="Meyberg R."/>
            <person name="Vives C."/>
            <person name="Morata J."/>
            <person name="Symeonidi A."/>
            <person name="Hiss M."/>
            <person name="Muchero W."/>
            <person name="Kamisugi Y."/>
            <person name="Saleh O."/>
            <person name="Blanc G."/>
            <person name="Decker E.L."/>
            <person name="van Gessel N."/>
            <person name="Grimwood J."/>
            <person name="Hayes R.D."/>
            <person name="Graham S.W."/>
            <person name="Gunter L.E."/>
            <person name="McDaniel S.F."/>
            <person name="Hoernstein S.N.W."/>
            <person name="Larsson A."/>
            <person name="Li F.W."/>
            <person name="Perroud P.F."/>
            <person name="Phillips J."/>
            <person name="Ranjan P."/>
            <person name="Rokshar D.S."/>
            <person name="Rothfels C.J."/>
            <person name="Schneider L."/>
            <person name="Shu S."/>
            <person name="Stevenson D.W."/>
            <person name="Thummler F."/>
            <person name="Tillich M."/>
            <person name="Villarreal Aguilar J.C."/>
            <person name="Widiez T."/>
            <person name="Wong G.K."/>
            <person name="Wymore A."/>
            <person name="Zhang Y."/>
            <person name="Zimmer A.D."/>
            <person name="Quatrano R.S."/>
            <person name="Mayer K.F.X."/>
            <person name="Goodstein D."/>
            <person name="Casacuberta J.M."/>
            <person name="Vandepoele K."/>
            <person name="Reski R."/>
            <person name="Cuming A.C."/>
            <person name="Tuskan G.A."/>
            <person name="Maumus F."/>
            <person name="Salse J."/>
            <person name="Schmutz J."/>
            <person name="Rensing S.A."/>
        </authorList>
    </citation>
    <scope>NUCLEOTIDE SEQUENCE [LARGE SCALE GENOMIC DNA]</scope>
    <source>
        <strain evidence="3 4">cv. Gransden 2004</strain>
    </source>
</reference>
<dbReference type="EnsemblPlants" id="Pp3c13_22400V3.3">
    <property type="protein sequence ID" value="PAC:32931592.CDS.1"/>
    <property type="gene ID" value="Pp3c13_22400"/>
</dbReference>
<dbReference type="GeneID" id="112290454"/>
<dbReference type="EnsemblPlants" id="Pp3c13_22400V3.1">
    <property type="protein sequence ID" value="PAC:32931590.CDS.1"/>
    <property type="gene ID" value="Pp3c13_22400"/>
</dbReference>
<dbReference type="RefSeq" id="XP_073394475.1">
    <property type="nucleotide sequence ID" value="XM_073538374.1"/>
</dbReference>
<dbReference type="Gramene" id="Pp3c13_22400V3.3">
    <property type="protein sequence ID" value="PAC:32931592.CDS.1"/>
    <property type="gene ID" value="Pp3c13_22400"/>
</dbReference>
<name>A0A2K1JMY0_PHYPA</name>